<dbReference type="InterPro" id="IPR018097">
    <property type="entry name" value="EGF_Ca-bd_CS"/>
</dbReference>
<feature type="domain" description="EGF-like" evidence="9">
    <location>
        <begin position="2178"/>
        <end position="2213"/>
    </location>
</feature>
<gene>
    <name evidence="11" type="primary">LOC105364606</name>
</gene>
<dbReference type="PROSITE" id="PS50026">
    <property type="entry name" value="EGF_3"/>
    <property type="match status" value="2"/>
</dbReference>
<protein>
    <submittedName>
        <fullName evidence="11">Uncharacterized protein LOC105364606</fullName>
    </submittedName>
</protein>
<dbReference type="SMART" id="SM00179">
    <property type="entry name" value="EGF_CA"/>
    <property type="match status" value="1"/>
</dbReference>
<evidence type="ECO:0000256" key="2">
    <source>
        <dbReference type="ARBA" id="ARBA00022729"/>
    </source>
</evidence>
<dbReference type="PROSITE" id="PS01187">
    <property type="entry name" value="EGF_CA"/>
    <property type="match status" value="1"/>
</dbReference>
<evidence type="ECO:0000256" key="7">
    <source>
        <dbReference type="SAM" id="Phobius"/>
    </source>
</evidence>
<evidence type="ECO:0000256" key="4">
    <source>
        <dbReference type="ARBA" id="ARBA00023157"/>
    </source>
</evidence>
<dbReference type="GO" id="GO:0005509">
    <property type="term" value="F:calcium ion binding"/>
    <property type="evidence" value="ECO:0007669"/>
    <property type="project" value="InterPro"/>
</dbReference>
<feature type="region of interest" description="Disordered" evidence="6">
    <location>
        <begin position="1390"/>
        <end position="1427"/>
    </location>
</feature>
<organism evidence="10 11">
    <name type="scientific">Ceratosolen solmsi marchali</name>
    <dbReference type="NCBI Taxonomy" id="326594"/>
    <lineage>
        <taxon>Eukaryota</taxon>
        <taxon>Metazoa</taxon>
        <taxon>Ecdysozoa</taxon>
        <taxon>Arthropoda</taxon>
        <taxon>Hexapoda</taxon>
        <taxon>Insecta</taxon>
        <taxon>Pterygota</taxon>
        <taxon>Neoptera</taxon>
        <taxon>Endopterygota</taxon>
        <taxon>Hymenoptera</taxon>
        <taxon>Apocrita</taxon>
        <taxon>Proctotrupomorpha</taxon>
        <taxon>Chalcidoidea</taxon>
        <taxon>Agaonidae</taxon>
        <taxon>Agaoninae</taxon>
        <taxon>Ceratosolen</taxon>
    </lineage>
</organism>
<keyword evidence="7" id="KW-0472">Membrane</keyword>
<dbReference type="Gene3D" id="2.10.25.10">
    <property type="entry name" value="Laminin"/>
    <property type="match status" value="1"/>
</dbReference>
<feature type="compositionally biased region" description="Low complexity" evidence="6">
    <location>
        <begin position="977"/>
        <end position="991"/>
    </location>
</feature>
<dbReference type="PANTHER" id="PTHR39072">
    <property type="entry name" value="RE48511P"/>
    <property type="match status" value="1"/>
</dbReference>
<reference evidence="11" key="1">
    <citation type="submission" date="2025-08" db="UniProtKB">
        <authorList>
            <consortium name="RefSeq"/>
        </authorList>
    </citation>
    <scope>IDENTIFICATION</scope>
</reference>
<keyword evidence="7" id="KW-1133">Transmembrane helix</keyword>
<dbReference type="InterPro" id="IPR000082">
    <property type="entry name" value="SEA_dom"/>
</dbReference>
<dbReference type="PROSITE" id="PS00010">
    <property type="entry name" value="ASX_HYDROXYL"/>
    <property type="match status" value="1"/>
</dbReference>
<feature type="compositionally biased region" description="Basic and acidic residues" evidence="6">
    <location>
        <begin position="2553"/>
        <end position="2564"/>
    </location>
</feature>
<feature type="region of interest" description="Disordered" evidence="6">
    <location>
        <begin position="1512"/>
        <end position="1536"/>
    </location>
</feature>
<keyword evidence="3" id="KW-0677">Repeat</keyword>
<evidence type="ECO:0000313" key="11">
    <source>
        <dbReference type="RefSeq" id="XP_011500887.1"/>
    </source>
</evidence>
<feature type="disulfide bond" evidence="5">
    <location>
        <begin position="2203"/>
        <end position="2212"/>
    </location>
</feature>
<accession>A0AAJ6YMM0</accession>
<evidence type="ECO:0000256" key="6">
    <source>
        <dbReference type="SAM" id="MobiDB-lite"/>
    </source>
</evidence>
<evidence type="ECO:0000313" key="10">
    <source>
        <dbReference type="Proteomes" id="UP000695007"/>
    </source>
</evidence>
<dbReference type="KEGG" id="csol:105364606"/>
<dbReference type="InterPro" id="IPR000152">
    <property type="entry name" value="EGF-type_Asp/Asn_hydroxyl_site"/>
</dbReference>
<feature type="region of interest" description="Disordered" evidence="6">
    <location>
        <begin position="402"/>
        <end position="433"/>
    </location>
</feature>
<keyword evidence="1 5" id="KW-0245">EGF-like domain</keyword>
<proteinExistence type="predicted"/>
<evidence type="ECO:0000259" key="8">
    <source>
        <dbReference type="PROSITE" id="PS50024"/>
    </source>
</evidence>
<feature type="compositionally biased region" description="Polar residues" evidence="6">
    <location>
        <begin position="1413"/>
        <end position="1427"/>
    </location>
</feature>
<evidence type="ECO:0000256" key="1">
    <source>
        <dbReference type="ARBA" id="ARBA00022536"/>
    </source>
</evidence>
<dbReference type="InterPro" id="IPR049883">
    <property type="entry name" value="NOTCH1_EGF-like"/>
</dbReference>
<dbReference type="InterPro" id="IPR001881">
    <property type="entry name" value="EGF-like_Ca-bd_dom"/>
</dbReference>
<feature type="compositionally biased region" description="Acidic residues" evidence="6">
    <location>
        <begin position="416"/>
        <end position="426"/>
    </location>
</feature>
<feature type="transmembrane region" description="Helical" evidence="7">
    <location>
        <begin position="2218"/>
        <end position="2243"/>
    </location>
</feature>
<dbReference type="SUPFAM" id="SSF82671">
    <property type="entry name" value="SEA domain"/>
    <property type="match status" value="1"/>
</dbReference>
<feature type="compositionally biased region" description="Basic and acidic residues" evidence="6">
    <location>
        <begin position="2513"/>
        <end position="2534"/>
    </location>
</feature>
<feature type="domain" description="EGF-like" evidence="9">
    <location>
        <begin position="2125"/>
        <end position="2166"/>
    </location>
</feature>
<dbReference type="Proteomes" id="UP000695007">
    <property type="component" value="Unplaced"/>
</dbReference>
<dbReference type="FunFam" id="2.10.25.10:FF:000038">
    <property type="entry name" value="Fibrillin 2"/>
    <property type="match status" value="1"/>
</dbReference>
<feature type="compositionally biased region" description="Polar residues" evidence="6">
    <location>
        <begin position="1711"/>
        <end position="1722"/>
    </location>
</feature>
<keyword evidence="4 5" id="KW-1015">Disulfide bond</keyword>
<name>A0AAJ6YMM0_9HYME</name>
<dbReference type="PROSITE" id="PS50024">
    <property type="entry name" value="SEA"/>
    <property type="match status" value="1"/>
</dbReference>
<feature type="region of interest" description="Disordered" evidence="6">
    <location>
        <begin position="2378"/>
        <end position="2397"/>
    </location>
</feature>
<dbReference type="InterPro" id="IPR000742">
    <property type="entry name" value="EGF"/>
</dbReference>
<comment type="caution">
    <text evidence="5">Lacks conserved residue(s) required for the propagation of feature annotation.</text>
</comment>
<keyword evidence="7" id="KW-0812">Transmembrane</keyword>
<evidence type="ECO:0000259" key="9">
    <source>
        <dbReference type="PROSITE" id="PS50026"/>
    </source>
</evidence>
<keyword evidence="10" id="KW-1185">Reference proteome</keyword>
<evidence type="ECO:0000256" key="3">
    <source>
        <dbReference type="ARBA" id="ARBA00022737"/>
    </source>
</evidence>
<dbReference type="CDD" id="cd00054">
    <property type="entry name" value="EGF_CA"/>
    <property type="match status" value="1"/>
</dbReference>
<dbReference type="PROSITE" id="PS00022">
    <property type="entry name" value="EGF_1"/>
    <property type="match status" value="1"/>
</dbReference>
<feature type="region of interest" description="Disordered" evidence="6">
    <location>
        <begin position="1693"/>
        <end position="1722"/>
    </location>
</feature>
<dbReference type="InterPro" id="IPR009030">
    <property type="entry name" value="Growth_fac_rcpt_cys_sf"/>
</dbReference>
<feature type="region of interest" description="Disordered" evidence="6">
    <location>
        <begin position="2513"/>
        <end position="2564"/>
    </location>
</feature>
<dbReference type="RefSeq" id="XP_011500887.1">
    <property type="nucleotide sequence ID" value="XM_011502585.1"/>
</dbReference>
<dbReference type="InterPro" id="IPR036364">
    <property type="entry name" value="SEA_dom_sf"/>
</dbReference>
<sequence>MSNGVEVIVAGTTPAYRWENSNPQPTLTLSEAVVMLLPQDKLNEFVTKICMTTFTYLNTITRDGTMIVSTDQQVIANTATEERHRKPASEAASVTLEASPTLQTEVFKTTYTYLTLNTDHPNERNALGSSVKVIANTVTAPQYYLDMILEPSEVQSPETNTYFSTRVLEKTYVEDGKTKVGMSNDVFTQLIITETAQPLRSINTTPAPATLEEDTNLTTDIAKTYYITYTYYNTYLENDNTVVKTNIATSSDIVYEKAPLIKTVTKSIPSSSTPEPIQIFATKTYLTTYTYFTTLLQAGADGETSTAISSRSRIVENVVTESIAPSLLDAGYMNALLTSSHHSDSLKNVVTGSTIIFFDDDEQVTPTATNAFDTTTATPMDKVEKYENSSIPSIIDSVVSETNDVTTRPIESDNSYNEDEAAEEYTEPPLNKKPSQVSNLLSLGSLGINSLSALGPVITAMAGLLQGKSSATRRNDTELVTESPVTTTQRSPIYIPVAEFVDGDIEAAESQNIALQLTNGNHVPEQRHKVTSNLADGIPISPGEVITANSDVIIGKPGKMGPRPPQTFLNDESIGMKPPPVPVPNIPVHPVLEVIEKEPSKNSINIQNGPQQLEILPAQQIYEEHIKLPVILNQFAVSKRPQNLHKVFLNPPPKTISSKKDILENDPLLLPPVISTNINTDLKVDNQEKGKHPWNPKDHLPTSNILIDEKYRPKYPLQEHIDSVDDTSKKQHISEPIVHQVPHVIDRSTGQPLLVNIQPSQVANVVIPQGGTQALIFGDTSEPHITGQYFDDPSPYPEPEIGPGFVGINKIENFSQYSKNANPLDYMTPPSPPVNLKPYQNSDTNTRLHAIAFAQASDFKEAGIKLRPDKIPFRQYANLNLSTGQSPVHSEILVQHGVDSGYLRPQTRPTIPTRIHQNMQTPPKREFTKLHIPAEQIPPRRTEMPLSVENSYYDSTHISGLKTNWKNEKKPLRNSQTRWPRPTNRPRIPIRITDHSYGRPMRPLSPIRQPQFVHSHKSPSNTYYQNEFNNNNQQLSMPTSLSIDSIQQMHASEVQEQANFKNKAPHYYYNNYDNISMQEKQNYSTQNNNDYVMEDHFSTTELNENNPLLDNENVDISLDIDKTIDSEVDASENVKVTSKPQKNKNENLFNSSQFNNYESTTKFDANKYFINNMSINDDQIAVTTNPLQNSSYNVKIGESGDGDIIIGSEKKQDQYLSYSALNKIQNTNDQQHVYISDTSDAKHNLPHLHDIIDLKPPEIIPVFEPNGHSRPYTKLHMFASDSKNKPEIITENSDSNHNVFTGHMRPGLGQVLHVQTEKNEIENNFENHRNESLLYPYRGRPRPDYATRIHPDHPQIITKSKPKLPGPIVISSGNIKKQSINYRRPVQFSLPIDSTGEENESKTQTERPPSIDADTNNQKSKQESLSSAFQTTFANENFKNDQNNDKDIKVDASRVEFQQTTPKTKVFEDMIPPPISSIDNNMEIIKNQVMDEILKPPPSPNVVLGLSPPPVDITTTNRPLENPKKTTPDVSGLKPPPLYIPLKESSVTPPLPSVSMVPPNPRPSVVRPYLADILSEDMVSSSPDIKTTRAHEIATVLPGVAVSGSIQIATAVATSHIPMIQDIEAKIPIVHGTVDLPVVVDVPEFLKPIDIKKSDHVSVYTVRPFETRQRATIKPSVSFASPTSVKLSQIINEQQNSPNHKKFAPTRLLPSHTSNKQNKQSEFSITLEPSTDIHLPSIRVEPTVSLSTDKINNKKTHQRATEIEITTKSFNRKASTQDIIKSNIQSTQNIKSDLKIKESASKIMEIIGTVVHEFIQNSTNERVEEIPDEVTRFETLTVTRTETSVLGSPPTIRTLLVTHTLASTRIETITETLLRPTSVFSTITSTILQSVAHVSPAYKNENDNESIFVVMSDQKPPAPGAEEVEAEYGEEDISRDEQDISTNEIHRVLSGGILGAPSIPIRPPKIHCVPECKASKSEMCAESTGEMRCVCRRGFARMFPDRPCKPTYTYTVGVGLDRFGREHFVYDAVMNDTNSVAFRRYAHPIKEALDRTLMQSDLRDIYRGLNIAKFTPNPTRVIFNVQLSSNTDETRLKEVIRKYLVLSNYSLGGTDVYAAKDLGLVDANDFDECTTENGGPYHDCSPNAACFNHKGSYQCSCKEGWADLSENSAYPGRICSQAPLGCAACNNKGHCVITSHGQEVCECFPWHSGQKCQVNLKVLLIALVTTGAILLGLLAVCMGMACFRNPNRRHISIDRRAMISGTGGDTSSEGSVTELAIPHHVPHVLPPPPQMMAPAPPIKKSVKKITGKPRRAPRKPTSIITQVLTNNSCPSNEQCDRSLTVMIPRAKYRSAPQCTTQNYKPMSTFAVDEHKLIDYLDGGAHPGNRKPSLISNSDYKESENRISKQHPHFTPPSGALVSAGFQVSATVTRTIDAESTLARSCGETTVEPSTKVIRNSDFSQETDSTLVRSCTEATIQPSTKQLLRLDLNEAGSTLARSCGETTIQASTKIADRKDCNRDARDSASEGHTMAERDLGSTLRLPAQHAPLYNQDRTSSDRESNFDSL</sequence>
<dbReference type="PANTHER" id="PTHR39072:SF2">
    <property type="match status" value="1"/>
</dbReference>
<evidence type="ECO:0000256" key="5">
    <source>
        <dbReference type="PROSITE-ProRule" id="PRU00076"/>
    </source>
</evidence>
<dbReference type="Pfam" id="PF07645">
    <property type="entry name" value="EGF_CA"/>
    <property type="match status" value="1"/>
</dbReference>
<dbReference type="SUPFAM" id="SSF57184">
    <property type="entry name" value="Growth factor receptor domain"/>
    <property type="match status" value="1"/>
</dbReference>
<dbReference type="GeneID" id="105364606"/>
<feature type="domain" description="SEA" evidence="8">
    <location>
        <begin position="2006"/>
        <end position="2117"/>
    </location>
</feature>
<feature type="region of interest" description="Disordered" evidence="6">
    <location>
        <begin position="969"/>
        <end position="1001"/>
    </location>
</feature>
<keyword evidence="2" id="KW-0732">Signal</keyword>